<proteinExistence type="predicted"/>
<dbReference type="RefSeq" id="XP_075083285.1">
    <property type="nucleotide sequence ID" value="XM_075227184.1"/>
</dbReference>
<organism evidence="1 2">
    <name type="scientific">Nicotiana tabacum</name>
    <name type="common">Common tobacco</name>
    <dbReference type="NCBI Taxonomy" id="4097"/>
    <lineage>
        <taxon>Eukaryota</taxon>
        <taxon>Viridiplantae</taxon>
        <taxon>Streptophyta</taxon>
        <taxon>Embryophyta</taxon>
        <taxon>Tracheophyta</taxon>
        <taxon>Spermatophyta</taxon>
        <taxon>Magnoliopsida</taxon>
        <taxon>eudicotyledons</taxon>
        <taxon>Gunneridae</taxon>
        <taxon>Pentapetalae</taxon>
        <taxon>asterids</taxon>
        <taxon>lamiids</taxon>
        <taxon>Solanales</taxon>
        <taxon>Solanaceae</taxon>
        <taxon>Nicotianoideae</taxon>
        <taxon>Nicotianeae</taxon>
        <taxon>Nicotiana</taxon>
    </lineage>
</organism>
<name>A0AC58SE94_TOBAC</name>
<accession>A0AC58SE94</accession>
<dbReference type="Proteomes" id="UP000790787">
    <property type="component" value="Chromosome 2"/>
</dbReference>
<sequence>MGLNMAINLNVHELLVMGDSDLLIRQAQGDWETRDIKLIPYRQCVEDLSKRFKSIEFRYIPRFHNELADALATLASMLPYPGNTHIDPLEIQIRDQHGYCNTIEAEPDGEPWYRDIKQFLKTREYPEHANRDQKRTIRRLSNGFFLSGKILYKRTLDLNLLRCVDAKEAEMIMNEVHSGVCGPHMNGYVLAKKILRAGYYWLTMERDCFCFVCKCHQCQIHSDLIHSPPSELYPMSAPWPFVAWGMDVIGPIEPKASNGHRFILVAIDYFTKWVEAITLKAVTKKAVVDFVHSNIIYRFGIPKTIITDNAANLNSHLMKEVCEQFKIEHRNSTPYRPKANGAVEAANKNIKKILRKMIQGSRQWHEKLPFALLGYRTTVRTSVGATPYLLVYGTEAVIPAEIEIPSLRIIVEAGIEDTEWVKSRLEQLNLINEKRLAAVCFGQLYQQRMARAYNKKVRPRKFEVFLQSTDWMCKNKISALARESGTFDLNTSHNQLWRNACRDIGSQDPSSHQLIKKQAYENVS</sequence>
<gene>
    <name evidence="2" type="primary">LOC142167030</name>
</gene>
<keyword evidence="1" id="KW-1185">Reference proteome</keyword>
<reference evidence="2" key="2">
    <citation type="submission" date="2025-08" db="UniProtKB">
        <authorList>
            <consortium name="RefSeq"/>
        </authorList>
    </citation>
    <scope>IDENTIFICATION</scope>
    <source>
        <tissue evidence="2">Leaf</tissue>
    </source>
</reference>
<reference evidence="1" key="1">
    <citation type="journal article" date="2014" name="Nat. Commun.">
        <title>The tobacco genome sequence and its comparison with those of tomato and potato.</title>
        <authorList>
            <person name="Sierro N."/>
            <person name="Battey J.N."/>
            <person name="Ouadi S."/>
            <person name="Bakaher N."/>
            <person name="Bovet L."/>
            <person name="Willig A."/>
            <person name="Goepfert S."/>
            <person name="Peitsch M.C."/>
            <person name="Ivanov N.V."/>
        </authorList>
    </citation>
    <scope>NUCLEOTIDE SEQUENCE [LARGE SCALE GENOMIC DNA]</scope>
</reference>
<protein>
    <submittedName>
        <fullName evidence="2">Uncharacterized protein LOC142167030</fullName>
    </submittedName>
</protein>
<evidence type="ECO:0000313" key="2">
    <source>
        <dbReference type="RefSeq" id="XP_075083285.1"/>
    </source>
</evidence>
<evidence type="ECO:0000313" key="1">
    <source>
        <dbReference type="Proteomes" id="UP000790787"/>
    </source>
</evidence>